<name>A0A554VQ13_9FLAO</name>
<evidence type="ECO:0000256" key="1">
    <source>
        <dbReference type="SAM" id="Phobius"/>
    </source>
</evidence>
<protein>
    <submittedName>
        <fullName evidence="2">Uncharacterized protein</fullName>
    </submittedName>
</protein>
<gene>
    <name evidence="2" type="ORF">FOF46_03280</name>
</gene>
<sequence>MSKTLLKIIIIILVFSTFLLGRNLYIKSNLCESCKFKNKKPQRIPDGYDLSLKIDCTDQDNYQPFHFDIVNSFGIVGKIEMENDSIIESIDFKILDVADCDRFYIKNIEYNQSNGASHHIKFTINNRNNECGIVDNILNRRIPIEIGHEFNIDITSDNDPRIITREINSNNETRDKVFPPFICLGRVIAVSENKINISN</sequence>
<comment type="caution">
    <text evidence="2">The sequence shown here is derived from an EMBL/GenBank/DDBJ whole genome shotgun (WGS) entry which is preliminary data.</text>
</comment>
<dbReference type="RefSeq" id="WP_143915448.1">
    <property type="nucleotide sequence ID" value="NZ_CANMIK010000006.1"/>
</dbReference>
<dbReference type="Proteomes" id="UP000318833">
    <property type="component" value="Unassembled WGS sequence"/>
</dbReference>
<dbReference type="EMBL" id="VLNR01000005">
    <property type="protein sequence ID" value="TSE10618.1"/>
    <property type="molecule type" value="Genomic_DNA"/>
</dbReference>
<feature type="transmembrane region" description="Helical" evidence="1">
    <location>
        <begin position="6"/>
        <end position="25"/>
    </location>
</feature>
<keyword evidence="1" id="KW-0472">Membrane</keyword>
<accession>A0A554VQ13</accession>
<keyword evidence="1" id="KW-0812">Transmembrane</keyword>
<evidence type="ECO:0000313" key="2">
    <source>
        <dbReference type="EMBL" id="TSE10618.1"/>
    </source>
</evidence>
<keyword evidence="1" id="KW-1133">Transmembrane helix</keyword>
<evidence type="ECO:0000313" key="3">
    <source>
        <dbReference type="Proteomes" id="UP000318833"/>
    </source>
</evidence>
<reference evidence="2 3" key="1">
    <citation type="submission" date="2019-07" db="EMBL/GenBank/DDBJ databases">
        <title>The draft genome sequence of Aquimarina algiphila M91.</title>
        <authorList>
            <person name="Meng X."/>
        </authorList>
    </citation>
    <scope>NUCLEOTIDE SEQUENCE [LARGE SCALE GENOMIC DNA]</scope>
    <source>
        <strain evidence="2 3">M91</strain>
    </source>
</reference>
<dbReference type="AlphaFoldDB" id="A0A554VQ13"/>
<organism evidence="2 3">
    <name type="scientific">Aquimarina algiphila</name>
    <dbReference type="NCBI Taxonomy" id="2047982"/>
    <lineage>
        <taxon>Bacteria</taxon>
        <taxon>Pseudomonadati</taxon>
        <taxon>Bacteroidota</taxon>
        <taxon>Flavobacteriia</taxon>
        <taxon>Flavobacteriales</taxon>
        <taxon>Flavobacteriaceae</taxon>
        <taxon>Aquimarina</taxon>
    </lineage>
</organism>
<keyword evidence="3" id="KW-1185">Reference proteome</keyword>
<proteinExistence type="predicted"/>